<gene>
    <name evidence="1 2" type="primary">Usp34</name>
</gene>
<dbReference type="AlphaFoldDB" id="Q05C12"/>
<protein>
    <submittedName>
        <fullName evidence="1">Usp34 protein</fullName>
    </submittedName>
</protein>
<evidence type="ECO:0000313" key="2">
    <source>
        <dbReference type="MGI" id="MGI:109473"/>
    </source>
</evidence>
<proteinExistence type="evidence at transcript level"/>
<dbReference type="MGI" id="MGI:109473">
    <property type="gene designation" value="Usp34"/>
</dbReference>
<reference evidence="1" key="1">
    <citation type="journal article" date="2004" name="Genome Res.">
        <title>The status, quality, and expansion of the NIH full-length cDNA project: the Mammalian Gene Collection (MGC).</title>
        <authorList>
            <consortium name="The MGC Project Team"/>
            <person name="Gerhard D.S."/>
            <person name="Wagner L."/>
            <person name="Feingold E.A."/>
            <person name="Shenmen C.M."/>
            <person name="Grouse L.H."/>
            <person name="Schuler G."/>
            <person name="Klein S.L."/>
            <person name="Old S."/>
            <person name="Rasooly R."/>
            <person name="Good P."/>
            <person name="Guyer M."/>
            <person name="Peck A.M."/>
            <person name="Derge J.G."/>
            <person name="Lipman D."/>
            <person name="Collins F.S."/>
            <person name="Jang W."/>
            <person name="Sherry S."/>
            <person name="Feolo M."/>
            <person name="Misquitta L."/>
            <person name="Lee E."/>
            <person name="Rotmistrovsky K."/>
            <person name="Greenhut S.F."/>
            <person name="Schaefer C.F."/>
            <person name="Buetow K."/>
            <person name="Bonner T.I."/>
            <person name="Haussler D."/>
            <person name="Kent J."/>
            <person name="Kiekhaus M."/>
            <person name="Furey T."/>
            <person name="Brent M."/>
            <person name="Prange C."/>
            <person name="Schreiber K."/>
            <person name="Shapiro N."/>
            <person name="Bhat N.K."/>
            <person name="Hopkins R.F."/>
            <person name="Hsie F."/>
            <person name="Driscoll T."/>
            <person name="Soares M.B."/>
            <person name="Casavant T.L."/>
            <person name="Scheetz T.E."/>
            <person name="Brown-stein M.J."/>
            <person name="Usdin T.B."/>
            <person name="Toshiyuki S."/>
            <person name="Carninci P."/>
            <person name="Piao Y."/>
            <person name="Dudekula D.B."/>
            <person name="Ko M.S."/>
            <person name="Kawakami K."/>
            <person name="Suzuki Y."/>
            <person name="Sugano S."/>
            <person name="Gruber C.E."/>
            <person name="Smith M.R."/>
            <person name="Simmons B."/>
            <person name="Moore T."/>
            <person name="Waterman R."/>
            <person name="Johnson S.L."/>
            <person name="Ruan Y."/>
            <person name="Wei C.L."/>
            <person name="Mathavan S."/>
            <person name="Gunaratne P.H."/>
            <person name="Wu J."/>
            <person name="Garcia A.M."/>
            <person name="Hulyk S.W."/>
            <person name="Fuh E."/>
            <person name="Yuan Y."/>
            <person name="Sneed A."/>
            <person name="Kowis C."/>
            <person name="Hodgson A."/>
            <person name="Muzny D.M."/>
            <person name="McPherson J."/>
            <person name="Gibbs R.A."/>
            <person name="Fahey J."/>
            <person name="Helton E."/>
            <person name="Ketteman M."/>
            <person name="Madan A."/>
            <person name="Rodrigues S."/>
            <person name="Sanchez A."/>
            <person name="Whiting M."/>
            <person name="Madari A."/>
            <person name="Young A.C."/>
            <person name="Wetherby K.D."/>
            <person name="Granite S.J."/>
            <person name="Kwong P.N."/>
            <person name="Brinkley C.P."/>
            <person name="Pearson R.L."/>
            <person name="Bouffard G.G."/>
            <person name="Blakesly R.W."/>
            <person name="Green E.D."/>
            <person name="Dickson M.C."/>
            <person name="Rodriguez A.C."/>
            <person name="Grimwood J."/>
            <person name="Schmutz J."/>
            <person name="Myers R.M."/>
            <person name="Butterfield Y.S."/>
            <person name="Griffith M."/>
            <person name="Griffith O.L."/>
            <person name="Krzywinski M.I."/>
            <person name="Liao N."/>
            <person name="Morin R."/>
            <person name="Morrin R."/>
            <person name="Palmquist D."/>
            <person name="Petrescu A.S."/>
            <person name="Skalska U."/>
            <person name="Smailus D.E."/>
            <person name="Stott J.M."/>
            <person name="Schnerch A."/>
            <person name="Schein J.E."/>
            <person name="Jones S.J."/>
            <person name="Holt R.A."/>
            <person name="Baross A."/>
            <person name="Marra M.A."/>
            <person name="Clifton S."/>
            <person name="Makowski K.A."/>
            <person name="Bosak S."/>
            <person name="Malek J."/>
        </authorList>
    </citation>
    <scope>NUCLEOTIDE SEQUENCE [LARGE SCALE MRNA]</scope>
    <source>
        <tissue evidence="1">Eye</tissue>
    </source>
</reference>
<evidence type="ECO:0000313" key="1">
    <source>
        <dbReference type="EMBL" id="AAH30433.1"/>
    </source>
</evidence>
<accession>Q05C12</accession>
<organism evidence="1">
    <name type="scientific">Mus musculus</name>
    <name type="common">Mouse</name>
    <dbReference type="NCBI Taxonomy" id="10090"/>
    <lineage>
        <taxon>Eukaryota</taxon>
        <taxon>Metazoa</taxon>
        <taxon>Chordata</taxon>
        <taxon>Craniata</taxon>
        <taxon>Vertebrata</taxon>
        <taxon>Euteleostomi</taxon>
        <taxon>Mammalia</taxon>
        <taxon>Eutheria</taxon>
        <taxon>Euarchontoglires</taxon>
        <taxon>Glires</taxon>
        <taxon>Rodentia</taxon>
        <taxon>Myomorpha</taxon>
        <taxon>Muroidea</taxon>
        <taxon>Muridae</taxon>
        <taxon>Murinae</taxon>
        <taxon>Mus</taxon>
        <taxon>Mus</taxon>
    </lineage>
</organism>
<name>Q05C12_MOUSE</name>
<sequence length="16" mass="1815">MIALVALLVEQSRSER</sequence>
<dbReference type="EMBL" id="BC030433">
    <property type="protein sequence ID" value="AAH30433.1"/>
    <property type="molecule type" value="mRNA"/>
</dbReference>
<dbReference type="AGR" id="MGI:109473"/>